<evidence type="ECO:0000313" key="3">
    <source>
        <dbReference type="Proteomes" id="UP000008311"/>
    </source>
</evidence>
<dbReference type="InterPro" id="IPR019253">
    <property type="entry name" value="DUF2244_TM"/>
</dbReference>
<reference evidence="3" key="1">
    <citation type="journal article" date="2010" name="Nat. Biotechnol.">
        <title>Draft genome sequence of the oilseed species Ricinus communis.</title>
        <authorList>
            <person name="Chan A.P."/>
            <person name="Crabtree J."/>
            <person name="Zhao Q."/>
            <person name="Lorenzi H."/>
            <person name="Orvis J."/>
            <person name="Puiu D."/>
            <person name="Melake-Berhan A."/>
            <person name="Jones K.M."/>
            <person name="Redman J."/>
            <person name="Chen G."/>
            <person name="Cahoon E.B."/>
            <person name="Gedil M."/>
            <person name="Stanke M."/>
            <person name="Haas B.J."/>
            <person name="Wortman J.R."/>
            <person name="Fraser-Liggett C.M."/>
            <person name="Ravel J."/>
            <person name="Rabinowicz P.D."/>
        </authorList>
    </citation>
    <scope>NUCLEOTIDE SEQUENCE [LARGE SCALE GENOMIC DNA]</scope>
    <source>
        <strain evidence="3">cv. Hale</strain>
    </source>
</reference>
<feature type="non-terminal residue" evidence="2">
    <location>
        <position position="159"/>
    </location>
</feature>
<feature type="transmembrane region" description="Helical" evidence="1">
    <location>
        <begin position="76"/>
        <end position="95"/>
    </location>
</feature>
<evidence type="ECO:0000256" key="1">
    <source>
        <dbReference type="SAM" id="Phobius"/>
    </source>
</evidence>
<organism evidence="2 3">
    <name type="scientific">Ricinus communis</name>
    <name type="common">Castor bean</name>
    <dbReference type="NCBI Taxonomy" id="3988"/>
    <lineage>
        <taxon>Eukaryota</taxon>
        <taxon>Viridiplantae</taxon>
        <taxon>Streptophyta</taxon>
        <taxon>Embryophyta</taxon>
        <taxon>Tracheophyta</taxon>
        <taxon>Spermatophyta</taxon>
        <taxon>Magnoliopsida</taxon>
        <taxon>eudicotyledons</taxon>
        <taxon>Gunneridae</taxon>
        <taxon>Pentapetalae</taxon>
        <taxon>rosids</taxon>
        <taxon>fabids</taxon>
        <taxon>Malpighiales</taxon>
        <taxon>Euphorbiaceae</taxon>
        <taxon>Acalyphoideae</taxon>
        <taxon>Acalypheae</taxon>
        <taxon>Ricinus</taxon>
    </lineage>
</organism>
<evidence type="ECO:0008006" key="4">
    <source>
        <dbReference type="Google" id="ProtNLM"/>
    </source>
</evidence>
<proteinExistence type="predicted"/>
<sequence>MHGTVKKSRERKNLRNAGSETCMVDVLGSASSVHYSITGRPNCSLSAAGTCCVFLGIAGVTLIVAFGFFLAGAWMVLPFAGAELGALFWGLRYVCLHAGDFERLTVDHGMVLVEQHTTEQDVRFELNGYWARVILDCEPNGYCRRLALRSHGKEIEFGR</sequence>
<gene>
    <name evidence="2" type="ORF">RCOM_1906490</name>
</gene>
<protein>
    <recommendedName>
        <fullName evidence="4">DUF2244 domain-containing protein</fullName>
    </recommendedName>
</protein>
<keyword evidence="3" id="KW-1185">Reference proteome</keyword>
<accession>B9TJ38</accession>
<keyword evidence="1" id="KW-1133">Transmembrane helix</keyword>
<keyword evidence="1" id="KW-0812">Transmembrane</keyword>
<keyword evidence="1" id="KW-0472">Membrane</keyword>
<dbReference type="EMBL" id="EQ983374">
    <property type="protein sequence ID" value="EEF24127.1"/>
    <property type="molecule type" value="Genomic_DNA"/>
</dbReference>
<evidence type="ECO:0000313" key="2">
    <source>
        <dbReference type="EMBL" id="EEF24127.1"/>
    </source>
</evidence>
<dbReference type="Pfam" id="PF10003">
    <property type="entry name" value="DUF2244"/>
    <property type="match status" value="1"/>
</dbReference>
<dbReference type="AlphaFoldDB" id="B9TJ38"/>
<feature type="transmembrane region" description="Helical" evidence="1">
    <location>
        <begin position="45"/>
        <end position="70"/>
    </location>
</feature>
<name>B9TJ38_RICCO</name>
<dbReference type="Proteomes" id="UP000008311">
    <property type="component" value="Unassembled WGS sequence"/>
</dbReference>
<dbReference type="InParanoid" id="B9TJ38"/>